<dbReference type="InterPro" id="IPR001667">
    <property type="entry name" value="DDH_dom"/>
</dbReference>
<feature type="domain" description="DHHA1" evidence="2">
    <location>
        <begin position="219"/>
        <end position="303"/>
    </location>
</feature>
<evidence type="ECO:0000259" key="2">
    <source>
        <dbReference type="Pfam" id="PF02272"/>
    </source>
</evidence>
<dbReference type="PANTHER" id="PTHR47618:SF1">
    <property type="entry name" value="BIFUNCTIONAL OLIGORIBONUCLEASE AND PAP PHOSPHATASE NRNA"/>
    <property type="match status" value="1"/>
</dbReference>
<dbReference type="RefSeq" id="WP_154457872.1">
    <property type="nucleotide sequence ID" value="NZ_VUMV01000004.1"/>
</dbReference>
<keyword evidence="4" id="KW-1185">Reference proteome</keyword>
<feature type="domain" description="DDH" evidence="1">
    <location>
        <begin position="17"/>
        <end position="155"/>
    </location>
</feature>
<comment type="caution">
    <text evidence="3">The sequence shown here is derived from an EMBL/GenBank/DDBJ whole genome shotgun (WGS) entry which is preliminary data.</text>
</comment>
<evidence type="ECO:0000313" key="3">
    <source>
        <dbReference type="EMBL" id="MST81955.1"/>
    </source>
</evidence>
<dbReference type="Pfam" id="PF01368">
    <property type="entry name" value="DHH"/>
    <property type="match status" value="1"/>
</dbReference>
<dbReference type="AlphaFoldDB" id="A0A7X2TNV2"/>
<dbReference type="Pfam" id="PF02272">
    <property type="entry name" value="DHHA1"/>
    <property type="match status" value="1"/>
</dbReference>
<dbReference type="Gene3D" id="3.90.1640.10">
    <property type="entry name" value="inorganic pyrophosphatase (n-terminal core)"/>
    <property type="match status" value="1"/>
</dbReference>
<gene>
    <name evidence="3" type="ORF">FYJ60_06460</name>
</gene>
<sequence>MKQKNIGEFLKGVRIAAVAGHVNPDGDCVGACLGVYNYIRDNFPETDVDVYLQKPRQVFQFMNGFNSIHTELIPGKQYDLLILLDISSRDRIGVAEPLVDAAEKTLCFDHHVTNRGSYSWLFNVPEISSTCELVFSFMDETKVSRNCAECIYTGIVHDTGVFQYSSTSPDTLRAAAKLMEKGVPFSEIIERTFFEKTYVQNQLLGRSLMESILLFNGRLIISYMRQRDMRFYGVTSADMEGIVSQLRNTAGVEVAVFMYETDSEVYKVSLRSRETVDVSEIAQHFGGGGHIRAAGATMQGTPHDVINNLTYYIEKALYPEKE</sequence>
<organism evidence="3 4">
    <name type="scientific">Bilifractor porci</name>
    <dbReference type="NCBI Taxonomy" id="2606636"/>
    <lineage>
        <taxon>Bacteria</taxon>
        <taxon>Bacillati</taxon>
        <taxon>Bacillota</taxon>
        <taxon>Clostridia</taxon>
        <taxon>Lachnospirales</taxon>
        <taxon>Lachnospiraceae</taxon>
        <taxon>Bilifractor</taxon>
    </lineage>
</organism>
<accession>A0A7X2TNV2</accession>
<dbReference type="EMBL" id="VUMV01000004">
    <property type="protein sequence ID" value="MST81955.1"/>
    <property type="molecule type" value="Genomic_DNA"/>
</dbReference>
<dbReference type="InterPro" id="IPR003156">
    <property type="entry name" value="DHHA1_dom"/>
</dbReference>
<dbReference type="Gene3D" id="3.10.310.30">
    <property type="match status" value="1"/>
</dbReference>
<dbReference type="SUPFAM" id="SSF64182">
    <property type="entry name" value="DHH phosphoesterases"/>
    <property type="match status" value="1"/>
</dbReference>
<name>A0A7X2TNV2_9FIRM</name>
<proteinExistence type="predicted"/>
<dbReference type="Proteomes" id="UP000466864">
    <property type="component" value="Unassembled WGS sequence"/>
</dbReference>
<dbReference type="PANTHER" id="PTHR47618">
    <property type="entry name" value="BIFUNCTIONAL OLIGORIBONUCLEASE AND PAP PHOSPHATASE NRNA"/>
    <property type="match status" value="1"/>
</dbReference>
<dbReference type="InterPro" id="IPR038763">
    <property type="entry name" value="DHH_sf"/>
</dbReference>
<protein>
    <submittedName>
        <fullName evidence="3">Bifunctional oligoribonuclease/PAP phosphatase NrnA</fullName>
    </submittedName>
</protein>
<dbReference type="GO" id="GO:0003676">
    <property type="term" value="F:nucleic acid binding"/>
    <property type="evidence" value="ECO:0007669"/>
    <property type="project" value="InterPro"/>
</dbReference>
<reference evidence="3 4" key="1">
    <citation type="submission" date="2019-08" db="EMBL/GenBank/DDBJ databases">
        <title>In-depth cultivation of the pig gut microbiome towards novel bacterial diversity and tailored functional studies.</title>
        <authorList>
            <person name="Wylensek D."/>
            <person name="Hitch T.C.A."/>
            <person name="Clavel T."/>
        </authorList>
    </citation>
    <scope>NUCLEOTIDE SEQUENCE [LARGE SCALE GENOMIC DNA]</scope>
    <source>
        <strain evidence="3 4">Oil+RF-744-WCA-WT-13</strain>
    </source>
</reference>
<evidence type="ECO:0000313" key="4">
    <source>
        <dbReference type="Proteomes" id="UP000466864"/>
    </source>
</evidence>
<dbReference type="InterPro" id="IPR051319">
    <property type="entry name" value="Oligoribo/pAp-PDE_c-di-AMP_PDE"/>
</dbReference>
<evidence type="ECO:0000259" key="1">
    <source>
        <dbReference type="Pfam" id="PF01368"/>
    </source>
</evidence>